<evidence type="ECO:0008006" key="4">
    <source>
        <dbReference type="Google" id="ProtNLM"/>
    </source>
</evidence>
<evidence type="ECO:0000256" key="1">
    <source>
        <dbReference type="SAM" id="Phobius"/>
    </source>
</evidence>
<gene>
    <name evidence="2" type="ORF">U6N30_06160</name>
</gene>
<dbReference type="EMBL" id="CP141261">
    <property type="protein sequence ID" value="WRL65245.1"/>
    <property type="molecule type" value="Genomic_DNA"/>
</dbReference>
<evidence type="ECO:0000313" key="2">
    <source>
        <dbReference type="EMBL" id="WRL65245.1"/>
    </source>
</evidence>
<dbReference type="Proteomes" id="UP001324287">
    <property type="component" value="Chromosome"/>
</dbReference>
<keyword evidence="1" id="KW-1133">Transmembrane helix</keyword>
<keyword evidence="1" id="KW-0812">Transmembrane</keyword>
<keyword evidence="1" id="KW-0472">Membrane</keyword>
<dbReference type="RefSeq" id="WP_324276569.1">
    <property type="nucleotide sequence ID" value="NZ_CP141261.1"/>
</dbReference>
<proteinExistence type="predicted"/>
<name>A0ABZ1B871_9ACTN</name>
<sequence length="56" mass="6186">MNSAFYAFAYIGFGTPLLLAWLGATFGTVPALAGFLAVPTALAVWLRRELRRRVRD</sequence>
<reference evidence="2 3" key="1">
    <citation type="submission" date="2023-12" db="EMBL/GenBank/DDBJ databases">
        <title>Blastococcus brunescens sp. nov., an actonobacterium isolated from sandstone collected in sahara desert.</title>
        <authorList>
            <person name="Gtari M."/>
            <person name="Ghodhbane F."/>
        </authorList>
    </citation>
    <scope>NUCLEOTIDE SEQUENCE [LARGE SCALE GENOMIC DNA]</scope>
    <source>
        <strain evidence="2 3">BMG 8361</strain>
    </source>
</reference>
<protein>
    <recommendedName>
        <fullName evidence="4">MFS transporter</fullName>
    </recommendedName>
</protein>
<evidence type="ECO:0000313" key="3">
    <source>
        <dbReference type="Proteomes" id="UP001324287"/>
    </source>
</evidence>
<accession>A0ABZ1B871</accession>
<organism evidence="2 3">
    <name type="scientific">Blastococcus brunescens</name>
    <dbReference type="NCBI Taxonomy" id="1564165"/>
    <lineage>
        <taxon>Bacteria</taxon>
        <taxon>Bacillati</taxon>
        <taxon>Actinomycetota</taxon>
        <taxon>Actinomycetes</taxon>
        <taxon>Geodermatophilales</taxon>
        <taxon>Geodermatophilaceae</taxon>
        <taxon>Blastococcus</taxon>
    </lineage>
</organism>
<feature type="transmembrane region" description="Helical" evidence="1">
    <location>
        <begin position="20"/>
        <end position="46"/>
    </location>
</feature>
<keyword evidence="3" id="KW-1185">Reference proteome</keyword>